<feature type="transmembrane region" description="Helical" evidence="5">
    <location>
        <begin position="43"/>
        <end position="61"/>
    </location>
</feature>
<evidence type="ECO:0000313" key="7">
    <source>
        <dbReference type="EMBL" id="GGO25478.1"/>
    </source>
</evidence>
<feature type="transmembrane region" description="Helical" evidence="5">
    <location>
        <begin position="97"/>
        <end position="119"/>
    </location>
</feature>
<comment type="subcellular location">
    <subcellularLocation>
        <location evidence="1">Membrane</location>
    </subcellularLocation>
</comment>
<dbReference type="OrthoDB" id="9810614at2"/>
<dbReference type="EMBL" id="BMLP01000001">
    <property type="protein sequence ID" value="GGO25478.1"/>
    <property type="molecule type" value="Genomic_DNA"/>
</dbReference>
<evidence type="ECO:0000256" key="5">
    <source>
        <dbReference type="SAM" id="Phobius"/>
    </source>
</evidence>
<name>A0A917YJH2_9RHOB</name>
<feature type="transmembrane region" description="Helical" evidence="5">
    <location>
        <begin position="158"/>
        <end position="178"/>
    </location>
</feature>
<dbReference type="InterPro" id="IPR005828">
    <property type="entry name" value="MFS_sugar_transport-like"/>
</dbReference>
<feature type="transmembrane region" description="Helical" evidence="5">
    <location>
        <begin position="265"/>
        <end position="283"/>
    </location>
</feature>
<dbReference type="GO" id="GO:0022857">
    <property type="term" value="F:transmembrane transporter activity"/>
    <property type="evidence" value="ECO:0007669"/>
    <property type="project" value="InterPro"/>
</dbReference>
<evidence type="ECO:0000259" key="6">
    <source>
        <dbReference type="PROSITE" id="PS50850"/>
    </source>
</evidence>
<proteinExistence type="predicted"/>
<evidence type="ECO:0000256" key="3">
    <source>
        <dbReference type="ARBA" id="ARBA00022989"/>
    </source>
</evidence>
<feature type="transmembrane region" description="Helical" evidence="5">
    <location>
        <begin position="131"/>
        <end position="152"/>
    </location>
</feature>
<feature type="transmembrane region" description="Helical" evidence="5">
    <location>
        <begin position="199"/>
        <end position="223"/>
    </location>
</feature>
<keyword evidence="8" id="KW-1185">Reference proteome</keyword>
<dbReference type="InterPro" id="IPR036259">
    <property type="entry name" value="MFS_trans_sf"/>
</dbReference>
<sequence length="422" mass="44750">MLKVIASTWPLLMGVMLLMVGNGMQGSLLGIRGAIEGFRTVEISIVISSYFVGFLAGSLMVPGMIRRVGHVRVFSALGSVISAGLVLYPVAPEWFLWSVLRVVIGFSFCGVYITAESWLNQLSTNETRGQALSAYMIVQMIGIITAQFLLNVANPDGFVLFVIPSVLVSLAFIPILLTDIPTPKFESTKRLGFRALWRISPLGCVGMLLTGGVFAAMFGMASVWGAQVGLSVRQISIFVGAMYVGGLLLQYPIGWLSDRNDRRRLILWLSAFAGVVMLLAGLVDLPFALNLAVAMVLGGITNPLYSLLIAYTNDFLARDEMAAASSGMLFLNGLGAIVGPLVTGWIMTQIGPGGFFLFIAANFAGLAAYALWRMSRRAAPGVSGNFATVAPTASAVAVGAVMEEADTGAPIPPAAKPQSASH</sequence>
<dbReference type="SUPFAM" id="SSF103473">
    <property type="entry name" value="MFS general substrate transporter"/>
    <property type="match status" value="1"/>
</dbReference>
<reference evidence="7 8" key="1">
    <citation type="journal article" date="2014" name="Int. J. Syst. Evol. Microbiol.">
        <title>Complete genome sequence of Corynebacterium casei LMG S-19264T (=DSM 44701T), isolated from a smear-ripened cheese.</title>
        <authorList>
            <consortium name="US DOE Joint Genome Institute (JGI-PGF)"/>
            <person name="Walter F."/>
            <person name="Albersmeier A."/>
            <person name="Kalinowski J."/>
            <person name="Ruckert C."/>
        </authorList>
    </citation>
    <scope>NUCLEOTIDE SEQUENCE [LARGE SCALE GENOMIC DNA]</scope>
    <source>
        <strain evidence="7 8">CGMCC 1.7029</strain>
    </source>
</reference>
<feature type="transmembrane region" description="Helical" evidence="5">
    <location>
        <begin position="323"/>
        <end position="347"/>
    </location>
</feature>
<evidence type="ECO:0000256" key="1">
    <source>
        <dbReference type="ARBA" id="ARBA00004370"/>
    </source>
</evidence>
<dbReference type="Pfam" id="PF07690">
    <property type="entry name" value="MFS_1"/>
    <property type="match status" value="1"/>
</dbReference>
<dbReference type="RefSeq" id="WP_146285699.1">
    <property type="nucleotide sequence ID" value="NZ_BMLP01000001.1"/>
</dbReference>
<comment type="caution">
    <text evidence="7">The sequence shown here is derived from an EMBL/GenBank/DDBJ whole genome shotgun (WGS) entry which is preliminary data.</text>
</comment>
<dbReference type="Proteomes" id="UP000598196">
    <property type="component" value="Unassembled WGS sequence"/>
</dbReference>
<dbReference type="AlphaFoldDB" id="A0A917YJH2"/>
<dbReference type="InterPro" id="IPR011701">
    <property type="entry name" value="MFS"/>
</dbReference>
<dbReference type="CDD" id="cd17477">
    <property type="entry name" value="MFS_YcaD_like"/>
    <property type="match status" value="1"/>
</dbReference>
<evidence type="ECO:0000256" key="4">
    <source>
        <dbReference type="ARBA" id="ARBA00023136"/>
    </source>
</evidence>
<dbReference type="PANTHER" id="PTHR23521:SF3">
    <property type="entry name" value="MFS TRANSPORTER"/>
    <property type="match status" value="1"/>
</dbReference>
<feature type="domain" description="Major facilitator superfamily (MFS) profile" evidence="6">
    <location>
        <begin position="1"/>
        <end position="377"/>
    </location>
</feature>
<accession>A0A917YJH2</accession>
<gene>
    <name evidence="7" type="ORF">GCM10010991_05170</name>
</gene>
<dbReference type="PANTHER" id="PTHR23521">
    <property type="entry name" value="TRANSPORTER MFS SUPERFAMILY"/>
    <property type="match status" value="1"/>
</dbReference>
<dbReference type="GO" id="GO:0005886">
    <property type="term" value="C:plasma membrane"/>
    <property type="evidence" value="ECO:0007669"/>
    <property type="project" value="TreeGrafter"/>
</dbReference>
<dbReference type="InterPro" id="IPR047200">
    <property type="entry name" value="MFS_YcaD-like"/>
</dbReference>
<dbReference type="Gene3D" id="1.20.1250.20">
    <property type="entry name" value="MFS general substrate transporter like domains"/>
    <property type="match status" value="2"/>
</dbReference>
<keyword evidence="2 5" id="KW-0812">Transmembrane</keyword>
<feature type="transmembrane region" description="Helical" evidence="5">
    <location>
        <begin position="289"/>
        <end position="311"/>
    </location>
</feature>
<dbReference type="PROSITE" id="PS50850">
    <property type="entry name" value="MFS"/>
    <property type="match status" value="1"/>
</dbReference>
<organism evidence="7 8">
    <name type="scientific">Gemmobacter aquaticus</name>
    <dbReference type="NCBI Taxonomy" id="490185"/>
    <lineage>
        <taxon>Bacteria</taxon>
        <taxon>Pseudomonadati</taxon>
        <taxon>Pseudomonadota</taxon>
        <taxon>Alphaproteobacteria</taxon>
        <taxon>Rhodobacterales</taxon>
        <taxon>Paracoccaceae</taxon>
        <taxon>Gemmobacter</taxon>
    </lineage>
</organism>
<evidence type="ECO:0000313" key="8">
    <source>
        <dbReference type="Proteomes" id="UP000598196"/>
    </source>
</evidence>
<keyword evidence="4 5" id="KW-0472">Membrane</keyword>
<feature type="transmembrane region" description="Helical" evidence="5">
    <location>
        <begin position="353"/>
        <end position="372"/>
    </location>
</feature>
<feature type="transmembrane region" description="Helical" evidence="5">
    <location>
        <begin position="73"/>
        <end position="91"/>
    </location>
</feature>
<dbReference type="InterPro" id="IPR020846">
    <property type="entry name" value="MFS_dom"/>
</dbReference>
<protein>
    <submittedName>
        <fullName evidence="7">MFS transporter</fullName>
    </submittedName>
</protein>
<feature type="transmembrane region" description="Helical" evidence="5">
    <location>
        <begin position="235"/>
        <end position="253"/>
    </location>
</feature>
<dbReference type="Pfam" id="PF00083">
    <property type="entry name" value="Sugar_tr"/>
    <property type="match status" value="1"/>
</dbReference>
<keyword evidence="3 5" id="KW-1133">Transmembrane helix</keyword>
<evidence type="ECO:0000256" key="2">
    <source>
        <dbReference type="ARBA" id="ARBA00022692"/>
    </source>
</evidence>